<dbReference type="InterPro" id="IPR003594">
    <property type="entry name" value="HATPase_dom"/>
</dbReference>
<dbReference type="InterPro" id="IPR005467">
    <property type="entry name" value="His_kinase_dom"/>
</dbReference>
<comment type="caution">
    <text evidence="11">The sequence shown here is derived from an EMBL/GenBank/DDBJ whole genome shotgun (WGS) entry which is preliminary data.</text>
</comment>
<dbReference type="EC" id="2.7.13.3" evidence="2"/>
<dbReference type="SMART" id="SM00387">
    <property type="entry name" value="HATPase_c"/>
    <property type="match status" value="1"/>
</dbReference>
<dbReference type="InterPro" id="IPR036097">
    <property type="entry name" value="HisK_dim/P_sf"/>
</dbReference>
<dbReference type="InterPro" id="IPR003661">
    <property type="entry name" value="HisK_dim/P_dom"/>
</dbReference>
<accession>A0ABT2MV13</accession>
<dbReference type="Gene3D" id="1.10.287.130">
    <property type="match status" value="1"/>
</dbReference>
<evidence type="ECO:0000256" key="5">
    <source>
        <dbReference type="ARBA" id="ARBA00022777"/>
    </source>
</evidence>
<evidence type="ECO:0000256" key="9">
    <source>
        <dbReference type="SAM" id="MobiDB-lite"/>
    </source>
</evidence>
<evidence type="ECO:0000313" key="12">
    <source>
        <dbReference type="Proteomes" id="UP001525890"/>
    </source>
</evidence>
<evidence type="ECO:0000256" key="7">
    <source>
        <dbReference type="ARBA" id="ARBA00023136"/>
    </source>
</evidence>
<dbReference type="InterPro" id="IPR004358">
    <property type="entry name" value="Sig_transdc_His_kin-like_C"/>
</dbReference>
<organism evidence="11 12">
    <name type="scientific">Laspinema palackyanum D2a</name>
    <dbReference type="NCBI Taxonomy" id="2953684"/>
    <lineage>
        <taxon>Bacteria</taxon>
        <taxon>Bacillati</taxon>
        <taxon>Cyanobacteriota</taxon>
        <taxon>Cyanophyceae</taxon>
        <taxon>Oscillatoriophycideae</taxon>
        <taxon>Oscillatoriales</taxon>
        <taxon>Laspinemataceae</taxon>
        <taxon>Laspinema</taxon>
        <taxon>Laspinema palackyanum</taxon>
    </lineage>
</organism>
<dbReference type="CDD" id="cd00075">
    <property type="entry name" value="HATPase"/>
    <property type="match status" value="1"/>
</dbReference>
<evidence type="ECO:0000256" key="2">
    <source>
        <dbReference type="ARBA" id="ARBA00012438"/>
    </source>
</evidence>
<dbReference type="SMART" id="SM00091">
    <property type="entry name" value="PAS"/>
    <property type="match status" value="1"/>
</dbReference>
<dbReference type="PRINTS" id="PR00344">
    <property type="entry name" value="BCTRLSENSOR"/>
</dbReference>
<evidence type="ECO:0000256" key="1">
    <source>
        <dbReference type="ARBA" id="ARBA00000085"/>
    </source>
</evidence>
<feature type="domain" description="Histidine kinase" evidence="10">
    <location>
        <begin position="197"/>
        <end position="441"/>
    </location>
</feature>
<reference evidence="11 12" key="1">
    <citation type="journal article" date="2022" name="Front. Microbiol.">
        <title>High genomic differentiation and limited gene flow indicate recent cryptic speciation within the genus Laspinema (cyanobacteria).</title>
        <authorList>
            <person name="Stanojkovic A."/>
            <person name="Skoupy S."/>
            <person name="Skaloud P."/>
            <person name="Dvorak P."/>
        </authorList>
    </citation>
    <scope>NUCLEOTIDE SEQUENCE [LARGE SCALE GENOMIC DNA]</scope>
    <source>
        <strain evidence="11 12">D2a</strain>
    </source>
</reference>
<feature type="coiled-coil region" evidence="8">
    <location>
        <begin position="47"/>
        <end position="74"/>
    </location>
</feature>
<keyword evidence="4" id="KW-0808">Transferase</keyword>
<dbReference type="Pfam" id="PF02518">
    <property type="entry name" value="HATPase_c"/>
    <property type="match status" value="1"/>
</dbReference>
<dbReference type="PROSITE" id="PS50109">
    <property type="entry name" value="HIS_KIN"/>
    <property type="match status" value="1"/>
</dbReference>
<dbReference type="InterPro" id="IPR050351">
    <property type="entry name" value="BphY/WalK/GraS-like"/>
</dbReference>
<gene>
    <name evidence="11" type="ORF">NG799_19965</name>
</gene>
<dbReference type="CDD" id="cd00082">
    <property type="entry name" value="HisKA"/>
    <property type="match status" value="1"/>
</dbReference>
<dbReference type="Proteomes" id="UP001525890">
    <property type="component" value="Unassembled WGS sequence"/>
</dbReference>
<dbReference type="PANTHER" id="PTHR45453">
    <property type="entry name" value="PHOSPHATE REGULON SENSOR PROTEIN PHOR"/>
    <property type="match status" value="1"/>
</dbReference>
<dbReference type="InterPro" id="IPR000014">
    <property type="entry name" value="PAS"/>
</dbReference>
<keyword evidence="3" id="KW-0597">Phosphoprotein</keyword>
<feature type="compositionally biased region" description="Polar residues" evidence="9">
    <location>
        <begin position="387"/>
        <end position="400"/>
    </location>
</feature>
<keyword evidence="7" id="KW-0472">Membrane</keyword>
<sequence length="456" mass="51907">MAIVAFFLGLAVGIGFWLCQQFWMRQQLRQWLGGQTVDSFGLYMPIMSRLRRVIAWMKQERQQLEAQVEEGRQLLQVAPVGYLQVDEENQLVWCNSQAQEILQIQKWEPSSPRLLLKFVRSYELDQLIDNTRQQQKPQMREWVFHPACQNGSEMGKTRSLTLRGYSWPLGEGQVGVFLENRQPLVTLAQNRDRWMNDLAHELKTPLTSISLVAEALQGRLEPPWSQRVERLSGETNRLIKLVQDWLELSHLEVDPGDKLVIKPVELCALIQSVWQTLEPLARPKQINFEYSGPEQVWIEADESKLYRVFLNILDNSIRYSSPQGKIQAIIGTEMVVMGSPNNQPTWERELVQIDMIDSGSGFSPSDIPYIFERLYRGDPARARPSVDPTQSPGKAYSNSPGSGLGLAIAEQIITAHGGTIKANNHPDTGGAWLQLRLPCDSRSETLRDRAVLNPNP</sequence>
<dbReference type="Gene3D" id="3.30.565.10">
    <property type="entry name" value="Histidine kinase-like ATPase, C-terminal domain"/>
    <property type="match status" value="1"/>
</dbReference>
<keyword evidence="12" id="KW-1185">Reference proteome</keyword>
<keyword evidence="8" id="KW-0175">Coiled coil</keyword>
<evidence type="ECO:0000256" key="8">
    <source>
        <dbReference type="SAM" id="Coils"/>
    </source>
</evidence>
<dbReference type="PANTHER" id="PTHR45453:SF1">
    <property type="entry name" value="PHOSPHATE REGULON SENSOR PROTEIN PHOR"/>
    <property type="match status" value="1"/>
</dbReference>
<evidence type="ECO:0000256" key="3">
    <source>
        <dbReference type="ARBA" id="ARBA00022553"/>
    </source>
</evidence>
<name>A0ABT2MV13_9CYAN</name>
<comment type="catalytic activity">
    <reaction evidence="1">
        <text>ATP + protein L-histidine = ADP + protein N-phospho-L-histidine.</text>
        <dbReference type="EC" id="2.7.13.3"/>
    </reaction>
</comment>
<dbReference type="InterPro" id="IPR035965">
    <property type="entry name" value="PAS-like_dom_sf"/>
</dbReference>
<dbReference type="EMBL" id="JAMXFF010000033">
    <property type="protein sequence ID" value="MCT7968588.1"/>
    <property type="molecule type" value="Genomic_DNA"/>
</dbReference>
<dbReference type="Pfam" id="PF00512">
    <property type="entry name" value="HisKA"/>
    <property type="match status" value="1"/>
</dbReference>
<evidence type="ECO:0000256" key="4">
    <source>
        <dbReference type="ARBA" id="ARBA00022679"/>
    </source>
</evidence>
<dbReference type="SUPFAM" id="SSF55874">
    <property type="entry name" value="ATPase domain of HSP90 chaperone/DNA topoisomerase II/histidine kinase"/>
    <property type="match status" value="1"/>
</dbReference>
<dbReference type="InterPro" id="IPR036890">
    <property type="entry name" value="HATPase_C_sf"/>
</dbReference>
<dbReference type="SUPFAM" id="SSF47384">
    <property type="entry name" value="Homodimeric domain of signal transducing histidine kinase"/>
    <property type="match status" value="1"/>
</dbReference>
<evidence type="ECO:0000256" key="6">
    <source>
        <dbReference type="ARBA" id="ARBA00023012"/>
    </source>
</evidence>
<protein>
    <recommendedName>
        <fullName evidence="2">histidine kinase</fullName>
        <ecNumber evidence="2">2.7.13.3</ecNumber>
    </recommendedName>
</protein>
<keyword evidence="5 11" id="KW-0418">Kinase</keyword>
<keyword evidence="6" id="KW-0902">Two-component regulatory system</keyword>
<dbReference type="SUPFAM" id="SSF55785">
    <property type="entry name" value="PYP-like sensor domain (PAS domain)"/>
    <property type="match status" value="1"/>
</dbReference>
<dbReference type="GO" id="GO:0016301">
    <property type="term" value="F:kinase activity"/>
    <property type="evidence" value="ECO:0007669"/>
    <property type="project" value="UniProtKB-KW"/>
</dbReference>
<feature type="region of interest" description="Disordered" evidence="9">
    <location>
        <begin position="380"/>
        <end position="400"/>
    </location>
</feature>
<dbReference type="SMART" id="SM00388">
    <property type="entry name" value="HisKA"/>
    <property type="match status" value="1"/>
</dbReference>
<evidence type="ECO:0000313" key="11">
    <source>
        <dbReference type="EMBL" id="MCT7968588.1"/>
    </source>
</evidence>
<proteinExistence type="predicted"/>
<dbReference type="RefSeq" id="WP_368008099.1">
    <property type="nucleotide sequence ID" value="NZ_JAMXFF010000033.1"/>
</dbReference>
<evidence type="ECO:0000259" key="10">
    <source>
        <dbReference type="PROSITE" id="PS50109"/>
    </source>
</evidence>